<organism evidence="2 3">
    <name type="scientific">Flavisolibacter ginsenosidimutans</name>
    <dbReference type="NCBI Taxonomy" id="661481"/>
    <lineage>
        <taxon>Bacteria</taxon>
        <taxon>Pseudomonadati</taxon>
        <taxon>Bacteroidota</taxon>
        <taxon>Chitinophagia</taxon>
        <taxon>Chitinophagales</taxon>
        <taxon>Chitinophagaceae</taxon>
        <taxon>Flavisolibacter</taxon>
    </lineage>
</organism>
<keyword evidence="3" id="KW-1185">Reference proteome</keyword>
<name>A0A5B8UKS2_9BACT</name>
<gene>
    <name evidence="2" type="ORF">FSB75_12190</name>
</gene>
<dbReference type="EMBL" id="CP042433">
    <property type="protein sequence ID" value="QEC56620.1"/>
    <property type="molecule type" value="Genomic_DNA"/>
</dbReference>
<sequence length="90" mass="10550">MKTKAIPLSDEKFQSRLSLQTCKQVLRAKENGYLDEEVLKIRDTLYALADIDYEHFQATKQEAKVIELNTNRPDETESHSLHPRKYRRAS</sequence>
<feature type="region of interest" description="Disordered" evidence="1">
    <location>
        <begin position="69"/>
        <end position="90"/>
    </location>
</feature>
<dbReference type="Proteomes" id="UP000321204">
    <property type="component" value="Chromosome"/>
</dbReference>
<dbReference type="RefSeq" id="WP_146787719.1">
    <property type="nucleotide sequence ID" value="NZ_BAABIO010000005.1"/>
</dbReference>
<evidence type="ECO:0000313" key="3">
    <source>
        <dbReference type="Proteomes" id="UP000321204"/>
    </source>
</evidence>
<proteinExistence type="predicted"/>
<dbReference type="AlphaFoldDB" id="A0A5B8UKS2"/>
<feature type="compositionally biased region" description="Basic residues" evidence="1">
    <location>
        <begin position="81"/>
        <end position="90"/>
    </location>
</feature>
<reference evidence="2 3" key="1">
    <citation type="journal article" date="2015" name="Int. J. Syst. Evol. Microbiol.">
        <title>Flavisolibacter ginsenosidimutans sp. nov., with ginsenoside-converting activity isolated from soil used for cultivating ginseng.</title>
        <authorList>
            <person name="Zhao Y."/>
            <person name="Liu Q."/>
            <person name="Kang M.S."/>
            <person name="Jin F."/>
            <person name="Yu H."/>
            <person name="Im W.T."/>
        </authorList>
    </citation>
    <scope>NUCLEOTIDE SEQUENCE [LARGE SCALE GENOMIC DNA]</scope>
    <source>
        <strain evidence="2 3">Gsoil 636</strain>
    </source>
</reference>
<evidence type="ECO:0000313" key="2">
    <source>
        <dbReference type="EMBL" id="QEC56620.1"/>
    </source>
</evidence>
<evidence type="ECO:0000256" key="1">
    <source>
        <dbReference type="SAM" id="MobiDB-lite"/>
    </source>
</evidence>
<protein>
    <submittedName>
        <fullName evidence="2">Uncharacterized protein</fullName>
    </submittedName>
</protein>
<accession>A0A5B8UKS2</accession>
<dbReference type="KEGG" id="fgg:FSB75_12190"/>